<protein>
    <submittedName>
        <fullName evidence="2">Uncharacterized protein</fullName>
    </submittedName>
</protein>
<keyword evidence="3" id="KW-1185">Reference proteome</keyword>
<dbReference type="AlphaFoldDB" id="A0A919NVH5"/>
<feature type="region of interest" description="Disordered" evidence="1">
    <location>
        <begin position="1"/>
        <end position="43"/>
    </location>
</feature>
<reference evidence="2" key="1">
    <citation type="submission" date="2021-01" db="EMBL/GenBank/DDBJ databases">
        <title>Whole genome shotgun sequence of Actinoplanes tereljensis NBRC 105297.</title>
        <authorList>
            <person name="Komaki H."/>
            <person name="Tamura T."/>
        </authorList>
    </citation>
    <scope>NUCLEOTIDE SEQUENCE</scope>
    <source>
        <strain evidence="2">NBRC 105297</strain>
    </source>
</reference>
<sequence length="89" mass="8233">MGAAGPTGGINGSATDTGTVAAAALRPGPDNEPSARADGGRAAEADGVAAEAVRLGAVGSVAEAGVVAAAALCSGSDNEPSARAFDGRP</sequence>
<gene>
    <name evidence="2" type="ORF">Ate02nite_87490</name>
</gene>
<evidence type="ECO:0000313" key="2">
    <source>
        <dbReference type="EMBL" id="GIF26019.1"/>
    </source>
</evidence>
<dbReference type="EMBL" id="BOMY01000055">
    <property type="protein sequence ID" value="GIF26019.1"/>
    <property type="molecule type" value="Genomic_DNA"/>
</dbReference>
<dbReference type="Proteomes" id="UP000623608">
    <property type="component" value="Unassembled WGS sequence"/>
</dbReference>
<evidence type="ECO:0000313" key="3">
    <source>
        <dbReference type="Proteomes" id="UP000623608"/>
    </source>
</evidence>
<accession>A0A919NVH5</accession>
<comment type="caution">
    <text evidence="2">The sequence shown here is derived from an EMBL/GenBank/DDBJ whole genome shotgun (WGS) entry which is preliminary data.</text>
</comment>
<feature type="compositionally biased region" description="Basic and acidic residues" evidence="1">
    <location>
        <begin position="33"/>
        <end position="43"/>
    </location>
</feature>
<feature type="compositionally biased region" description="Gly residues" evidence="1">
    <location>
        <begin position="1"/>
        <end position="11"/>
    </location>
</feature>
<organism evidence="2 3">
    <name type="scientific">Paractinoplanes tereljensis</name>
    <dbReference type="NCBI Taxonomy" id="571912"/>
    <lineage>
        <taxon>Bacteria</taxon>
        <taxon>Bacillati</taxon>
        <taxon>Actinomycetota</taxon>
        <taxon>Actinomycetes</taxon>
        <taxon>Micromonosporales</taxon>
        <taxon>Micromonosporaceae</taxon>
        <taxon>Paractinoplanes</taxon>
    </lineage>
</organism>
<evidence type="ECO:0000256" key="1">
    <source>
        <dbReference type="SAM" id="MobiDB-lite"/>
    </source>
</evidence>
<name>A0A919NVH5_9ACTN</name>
<proteinExistence type="predicted"/>